<dbReference type="Pfam" id="PF18146">
    <property type="entry name" value="CinA_KH"/>
    <property type="match status" value="1"/>
</dbReference>
<dbReference type="NCBIfam" id="TIGR00177">
    <property type="entry name" value="molyb_syn"/>
    <property type="match status" value="1"/>
</dbReference>
<accession>A0ABT1S5I9</accession>
<proteinExistence type="inferred from homology"/>
<dbReference type="InterPro" id="IPR008136">
    <property type="entry name" value="CinA_C"/>
</dbReference>
<keyword evidence="4" id="KW-1185">Reference proteome</keyword>
<dbReference type="SUPFAM" id="SSF142433">
    <property type="entry name" value="CinA-like"/>
    <property type="match status" value="1"/>
</dbReference>
<dbReference type="SUPFAM" id="SSF53218">
    <property type="entry name" value="Molybdenum cofactor biosynthesis proteins"/>
    <property type="match status" value="1"/>
</dbReference>
<dbReference type="PANTHER" id="PTHR13939:SF0">
    <property type="entry name" value="NMN AMIDOHYDROLASE-LIKE PROTEIN YFAY"/>
    <property type="match status" value="1"/>
</dbReference>
<protein>
    <recommendedName>
        <fullName evidence="1">Putative competence-damage inducible protein</fullName>
    </recommendedName>
</protein>
<dbReference type="NCBIfam" id="TIGR00199">
    <property type="entry name" value="PncC_domain"/>
    <property type="match status" value="1"/>
</dbReference>
<name>A0ABT1S5I9_9FIRM</name>
<dbReference type="SMART" id="SM00852">
    <property type="entry name" value="MoCF_biosynth"/>
    <property type="match status" value="1"/>
</dbReference>
<dbReference type="InterPro" id="IPR008135">
    <property type="entry name" value="Competence-induced_CinA"/>
</dbReference>
<evidence type="ECO:0000259" key="2">
    <source>
        <dbReference type="SMART" id="SM00852"/>
    </source>
</evidence>
<dbReference type="InterPro" id="IPR036425">
    <property type="entry name" value="MoaB/Mog-like_dom_sf"/>
</dbReference>
<dbReference type="Pfam" id="PF02464">
    <property type="entry name" value="CinA"/>
    <property type="match status" value="1"/>
</dbReference>
<reference evidence="3 4" key="1">
    <citation type="submission" date="2022-06" db="EMBL/GenBank/DDBJ databases">
        <title>Isolation of gut microbiota from human fecal samples.</title>
        <authorList>
            <person name="Pamer E.G."/>
            <person name="Barat B."/>
            <person name="Waligurski E."/>
            <person name="Medina S."/>
            <person name="Paddock L."/>
            <person name="Mostad J."/>
        </authorList>
    </citation>
    <scope>NUCLEOTIDE SEQUENCE [LARGE SCALE GENOMIC DNA]</scope>
    <source>
        <strain evidence="3 4">DFI.7.95</strain>
    </source>
</reference>
<organism evidence="3 4">
    <name type="scientific">Tissierella carlieri</name>
    <dbReference type="NCBI Taxonomy" id="689904"/>
    <lineage>
        <taxon>Bacteria</taxon>
        <taxon>Bacillati</taxon>
        <taxon>Bacillota</taxon>
        <taxon>Tissierellia</taxon>
        <taxon>Tissierellales</taxon>
        <taxon>Tissierellaceae</taxon>
        <taxon>Tissierella</taxon>
    </lineage>
</organism>
<evidence type="ECO:0000256" key="1">
    <source>
        <dbReference type="HAMAP-Rule" id="MF_00226"/>
    </source>
</evidence>
<dbReference type="InterPro" id="IPR041424">
    <property type="entry name" value="CinA_KH"/>
</dbReference>
<feature type="domain" description="MoaB/Mog" evidence="2">
    <location>
        <begin position="4"/>
        <end position="170"/>
    </location>
</feature>
<sequence>MIAEIITIGSEITTGSILNTHSKYISSKLLELGIETYYHTSVDDNKKRVSDIINIALQRADIIITTGGLGPTDDDLTKEVISETLGLELISDKDIEDNIRNIFSKLDKTMPTNNLKQAFKPEGSQFLKNSIGTAPGIFLSKDNKKIIMLPGPSKEMELMFNNEVIPLIHEDYNIIIKSVNIIGIGESQLEMKIKDLINKDSDIIIATFAKEGEVEVKIIGKGKNKDIIENKINNVIKILKQRFHEYIYGFDNIPIEIIVFNLLKEINYKIGFCESCTGGLISSRFSRIPGVSQVFDRSIVTYSNNAKMEELGVNSNTLEKYGAVSEETAIEMANGLLNRDNLDLSLSVTGIAGPDGGTEEKPIGLVYLCISTKDKSIPIKCNFNGNRESIQNKTATRAFFELRKFLLNK</sequence>
<dbReference type="Gene3D" id="3.40.980.10">
    <property type="entry name" value="MoaB/Mog-like domain"/>
    <property type="match status" value="1"/>
</dbReference>
<dbReference type="RefSeq" id="WP_256310208.1">
    <property type="nucleotide sequence ID" value="NZ_JANGAC010000001.1"/>
</dbReference>
<dbReference type="NCBIfam" id="NF001813">
    <property type="entry name" value="PRK00549.1"/>
    <property type="match status" value="1"/>
</dbReference>
<dbReference type="Gene3D" id="3.30.70.2860">
    <property type="match status" value="1"/>
</dbReference>
<comment type="similarity">
    <text evidence="1">Belongs to the CinA family.</text>
</comment>
<dbReference type="Pfam" id="PF00994">
    <property type="entry name" value="MoCF_biosynth"/>
    <property type="match status" value="1"/>
</dbReference>
<dbReference type="PANTHER" id="PTHR13939">
    <property type="entry name" value="NICOTINAMIDE-NUCLEOTIDE AMIDOHYDROLASE PNCC"/>
    <property type="match status" value="1"/>
</dbReference>
<dbReference type="InterPro" id="IPR036653">
    <property type="entry name" value="CinA-like_C"/>
</dbReference>
<dbReference type="Proteomes" id="UP001524478">
    <property type="component" value="Unassembled WGS sequence"/>
</dbReference>
<evidence type="ECO:0000313" key="4">
    <source>
        <dbReference type="Proteomes" id="UP001524478"/>
    </source>
</evidence>
<dbReference type="Gene3D" id="3.90.950.20">
    <property type="entry name" value="CinA-like"/>
    <property type="match status" value="1"/>
</dbReference>
<gene>
    <name evidence="1" type="primary">cinA</name>
    <name evidence="3" type="ORF">NE686_01445</name>
</gene>
<evidence type="ECO:0000313" key="3">
    <source>
        <dbReference type="EMBL" id="MCQ4921736.1"/>
    </source>
</evidence>
<dbReference type="NCBIfam" id="TIGR00200">
    <property type="entry name" value="cinA_nterm"/>
    <property type="match status" value="1"/>
</dbReference>
<dbReference type="PIRSF" id="PIRSF006728">
    <property type="entry name" value="CinA"/>
    <property type="match status" value="1"/>
</dbReference>
<comment type="caution">
    <text evidence="3">The sequence shown here is derived from an EMBL/GenBank/DDBJ whole genome shotgun (WGS) entry which is preliminary data.</text>
</comment>
<dbReference type="InterPro" id="IPR001453">
    <property type="entry name" value="MoaB/Mog_dom"/>
</dbReference>
<dbReference type="HAMAP" id="MF_00226_B">
    <property type="entry name" value="CinA_B"/>
    <property type="match status" value="1"/>
</dbReference>
<dbReference type="InterPro" id="IPR050101">
    <property type="entry name" value="CinA"/>
</dbReference>
<dbReference type="CDD" id="cd00885">
    <property type="entry name" value="cinA"/>
    <property type="match status" value="1"/>
</dbReference>
<dbReference type="EMBL" id="JANGAC010000001">
    <property type="protein sequence ID" value="MCQ4921736.1"/>
    <property type="molecule type" value="Genomic_DNA"/>
</dbReference>